<evidence type="ECO:0000313" key="3">
    <source>
        <dbReference type="Proteomes" id="UP000428333"/>
    </source>
</evidence>
<dbReference type="InterPro" id="IPR005174">
    <property type="entry name" value="KIB1-4_b-propeller"/>
</dbReference>
<dbReference type="OrthoDB" id="642536at2759"/>
<sequence length="298" mass="33358">MFPGTITTTAAADGTTVTTNGDSLTRRFVSFPVGKNILANPSEHDFPLLPVPHQSLCRGSHKGWLVMVDKDMSMYLQNPFTGRRIDLPPVTSLPRADSSWASMSKWYIEKVIMSASPSSSSSSSSSDCFVVVFFGPGDQVGFCKVGDKNWRLLKNPESSGYYIDGIYYKEQFHIVDEYGKIYVSDPLDSPDQPKLNEFYPQNRHSIDYVQKWYLVECGVFLGYNQSFALSKSDLMSYKGDRIYYTDDDIASHQLRVRSGQDMGIFSLRDSKFEPLCSTNSESTKPPAVWITPCDGGSN</sequence>
<evidence type="ECO:0000259" key="1">
    <source>
        <dbReference type="Pfam" id="PF03478"/>
    </source>
</evidence>
<dbReference type="Proteomes" id="UP000428333">
    <property type="component" value="Linkage Group LG02"/>
</dbReference>
<accession>A0A6A4MJ60</accession>
<proteinExistence type="predicted"/>
<feature type="non-terminal residue" evidence="2">
    <location>
        <position position="1"/>
    </location>
</feature>
<dbReference type="InterPro" id="IPR050942">
    <property type="entry name" value="F-box_BR-signaling"/>
</dbReference>
<dbReference type="PANTHER" id="PTHR44259">
    <property type="entry name" value="OS07G0183000 PROTEIN-RELATED"/>
    <property type="match status" value="1"/>
</dbReference>
<dbReference type="EMBL" id="QEFC01000211">
    <property type="protein sequence ID" value="KAE9465977.1"/>
    <property type="molecule type" value="Genomic_DNA"/>
</dbReference>
<evidence type="ECO:0000313" key="2">
    <source>
        <dbReference type="EMBL" id="KAE9465977.1"/>
    </source>
</evidence>
<feature type="domain" description="KIB1-4 beta-propeller" evidence="1">
    <location>
        <begin position="47"/>
        <end position="217"/>
    </location>
</feature>
<dbReference type="Pfam" id="PF03478">
    <property type="entry name" value="Beta-prop_KIB1-4"/>
    <property type="match status" value="1"/>
</dbReference>
<keyword evidence="3" id="KW-1185">Reference proteome</keyword>
<gene>
    <name evidence="2" type="ORF">C3L33_02098</name>
</gene>
<dbReference type="AlphaFoldDB" id="A0A6A4MJ60"/>
<reference evidence="2 3" key="1">
    <citation type="journal article" date="2019" name="Genome Biol. Evol.">
        <title>The Rhododendron genome and chromosomal organization provide insight into shared whole-genome duplications across the heath family (Ericaceae).</title>
        <authorList>
            <person name="Soza V.L."/>
            <person name="Lindsley D."/>
            <person name="Waalkes A."/>
            <person name="Ramage E."/>
            <person name="Patwardhan R.P."/>
            <person name="Burton J.N."/>
            <person name="Adey A."/>
            <person name="Kumar A."/>
            <person name="Qiu R."/>
            <person name="Shendure J."/>
            <person name="Hall B."/>
        </authorList>
    </citation>
    <scope>NUCLEOTIDE SEQUENCE [LARGE SCALE GENOMIC DNA]</scope>
    <source>
        <strain evidence="2">RSF 1966-606</strain>
    </source>
</reference>
<name>A0A6A4MJ60_9ERIC</name>
<organism evidence="2 3">
    <name type="scientific">Rhododendron williamsianum</name>
    <dbReference type="NCBI Taxonomy" id="262921"/>
    <lineage>
        <taxon>Eukaryota</taxon>
        <taxon>Viridiplantae</taxon>
        <taxon>Streptophyta</taxon>
        <taxon>Embryophyta</taxon>
        <taxon>Tracheophyta</taxon>
        <taxon>Spermatophyta</taxon>
        <taxon>Magnoliopsida</taxon>
        <taxon>eudicotyledons</taxon>
        <taxon>Gunneridae</taxon>
        <taxon>Pentapetalae</taxon>
        <taxon>asterids</taxon>
        <taxon>Ericales</taxon>
        <taxon>Ericaceae</taxon>
        <taxon>Ericoideae</taxon>
        <taxon>Rhodoreae</taxon>
        <taxon>Rhododendron</taxon>
    </lineage>
</organism>
<comment type="caution">
    <text evidence="2">The sequence shown here is derived from an EMBL/GenBank/DDBJ whole genome shotgun (WGS) entry which is preliminary data.</text>
</comment>
<protein>
    <recommendedName>
        <fullName evidence="1">KIB1-4 beta-propeller domain-containing protein</fullName>
    </recommendedName>
</protein>